<evidence type="ECO:0000313" key="5">
    <source>
        <dbReference type="EMBL" id="CEO88966.1"/>
    </source>
</evidence>
<keyword evidence="3 4" id="KW-0456">Lyase</keyword>
<dbReference type="EC" id="4.2.1.151" evidence="4"/>
<name>A0A0B7MLX6_9FIRM</name>
<dbReference type="UniPathway" id="UPA00079"/>
<comment type="catalytic activity">
    <reaction evidence="4">
        <text>chorismate = 3-[(1-carboxyvinyl)-oxy]benzoate + H2O</text>
        <dbReference type="Rhea" id="RHEA:40051"/>
        <dbReference type="ChEBI" id="CHEBI:15377"/>
        <dbReference type="ChEBI" id="CHEBI:29748"/>
        <dbReference type="ChEBI" id="CHEBI:76981"/>
        <dbReference type="EC" id="4.2.1.151"/>
    </reaction>
</comment>
<evidence type="ECO:0000313" key="6">
    <source>
        <dbReference type="Proteomes" id="UP000046155"/>
    </source>
</evidence>
<dbReference type="Proteomes" id="UP000046155">
    <property type="component" value="Unassembled WGS sequence"/>
</dbReference>
<dbReference type="InterPro" id="IPR003773">
    <property type="entry name" value="Menaquinone_biosynth"/>
</dbReference>
<comment type="similarity">
    <text evidence="4">Belongs to the MqnA/MqnD family. MqnA subfamily.</text>
</comment>
<evidence type="ECO:0000256" key="4">
    <source>
        <dbReference type="HAMAP-Rule" id="MF_00995"/>
    </source>
</evidence>
<protein>
    <recommendedName>
        <fullName evidence="4">Chorismate dehydratase</fullName>
        <ecNumber evidence="4">4.2.1.151</ecNumber>
    </recommendedName>
    <alternativeName>
        <fullName evidence="4">Menaquinone biosynthetic enzyme MqnA</fullName>
    </alternativeName>
</protein>
<dbReference type="HAMAP" id="MF_00995">
    <property type="entry name" value="MqnA"/>
    <property type="match status" value="1"/>
</dbReference>
<dbReference type="PANTHER" id="PTHR37690:SF1">
    <property type="entry name" value="CHORISMATE DEHYDRATASE"/>
    <property type="match status" value="1"/>
</dbReference>
<gene>
    <name evidence="4" type="primary">mqnA</name>
    <name evidence="5" type="ORF">SSCH_310012</name>
</gene>
<dbReference type="Pfam" id="PF02621">
    <property type="entry name" value="VitK2_biosynth"/>
    <property type="match status" value="1"/>
</dbReference>
<keyword evidence="6" id="KW-1185">Reference proteome</keyword>
<evidence type="ECO:0000256" key="2">
    <source>
        <dbReference type="ARBA" id="ARBA00022428"/>
    </source>
</evidence>
<keyword evidence="2 4" id="KW-0474">Menaquinone biosynthesis</keyword>
<dbReference type="CDD" id="cd13634">
    <property type="entry name" value="PBP2_Sco4506"/>
    <property type="match status" value="1"/>
</dbReference>
<dbReference type="GO" id="GO:0016836">
    <property type="term" value="F:hydro-lyase activity"/>
    <property type="evidence" value="ECO:0007669"/>
    <property type="project" value="UniProtKB-UniRule"/>
</dbReference>
<dbReference type="PANTHER" id="PTHR37690">
    <property type="entry name" value="CHORISMATE DEHYDRATASE"/>
    <property type="match status" value="1"/>
</dbReference>
<dbReference type="OrthoDB" id="9810112at2"/>
<reference evidence="6" key="1">
    <citation type="submission" date="2015-01" db="EMBL/GenBank/DDBJ databases">
        <authorList>
            <person name="Manzoor Shahid"/>
            <person name="Zubair Saima"/>
        </authorList>
    </citation>
    <scope>NUCLEOTIDE SEQUENCE [LARGE SCALE GENOMIC DNA]</scope>
    <source>
        <strain evidence="6">Sp3</strain>
    </source>
</reference>
<accession>A0A0B7MLX6</accession>
<dbReference type="AlphaFoldDB" id="A0A0B7MLX6"/>
<dbReference type="GO" id="GO:0009234">
    <property type="term" value="P:menaquinone biosynthetic process"/>
    <property type="evidence" value="ECO:0007669"/>
    <property type="project" value="UniProtKB-UniRule"/>
</dbReference>
<dbReference type="SUPFAM" id="SSF53850">
    <property type="entry name" value="Periplasmic binding protein-like II"/>
    <property type="match status" value="1"/>
</dbReference>
<sequence>MMCWKNNKSVGASLMNRGEALGKPRVGRVGYINCFPIFYPLEKGLIKLSAQIVADHPSNLNSLFAAGDIEVTAVSSIAYAHQCSSCVVLPDLAIASDGAVWSVALLSRVPLSQLKGERVSLTPYSATSIALLQILLSRFYEVEVEYFYRPQGVSPWWGEPKATLVIGDEALKTIYRYLEEDELCANQKCYVYDLGAEWKKFTGKQMVFALWVVRRDFMEQHPVLLRETWLALQEAKSWSSRHRRFIAEQAQSLIRIPAEIMEDYFRHIKYELYLNGLHQFFEYAWHCGVLDSQVQAEVWRDPVVEPVKHG</sequence>
<proteinExistence type="inferred from homology"/>
<comment type="function">
    <text evidence="4">Catalyzes the dehydration of chorismate into 3-[(1-carboxyvinyl)oxy]benzoate, a step in the biosynthesis of menaquinone (MK, vitamin K2).</text>
</comment>
<comment type="pathway">
    <text evidence="1 4">Quinol/quinone metabolism; menaquinone biosynthesis.</text>
</comment>
<organism evidence="5 6">
    <name type="scientific">Syntrophaceticus schinkii</name>
    <dbReference type="NCBI Taxonomy" id="499207"/>
    <lineage>
        <taxon>Bacteria</taxon>
        <taxon>Bacillati</taxon>
        <taxon>Bacillota</taxon>
        <taxon>Clostridia</taxon>
        <taxon>Thermoanaerobacterales</taxon>
        <taxon>Thermoanaerobacterales Family III. Incertae Sedis</taxon>
        <taxon>Syntrophaceticus</taxon>
    </lineage>
</organism>
<dbReference type="Gene3D" id="3.40.190.10">
    <property type="entry name" value="Periplasmic binding protein-like II"/>
    <property type="match status" value="2"/>
</dbReference>
<dbReference type="InterPro" id="IPR030868">
    <property type="entry name" value="MqnA"/>
</dbReference>
<evidence type="ECO:0000256" key="1">
    <source>
        <dbReference type="ARBA" id="ARBA00004863"/>
    </source>
</evidence>
<evidence type="ECO:0000256" key="3">
    <source>
        <dbReference type="ARBA" id="ARBA00023239"/>
    </source>
</evidence>
<dbReference type="EMBL" id="CDRZ01000227">
    <property type="protein sequence ID" value="CEO88966.1"/>
    <property type="molecule type" value="Genomic_DNA"/>
</dbReference>